<reference evidence="4" key="1">
    <citation type="submission" date="2024-04" db="EMBL/GenBank/DDBJ databases">
        <title>Salinicola lusitanus LLJ914,a marine bacterium isolated from the Okinawa Trough.</title>
        <authorList>
            <person name="Li J."/>
        </authorList>
    </citation>
    <scope>NUCLEOTIDE SEQUENCE [LARGE SCALE GENOMIC DNA]</scope>
</reference>
<keyword evidence="4" id="KW-1185">Reference proteome</keyword>
<dbReference type="Proteomes" id="UP001460270">
    <property type="component" value="Unassembled WGS sequence"/>
</dbReference>
<feature type="compositionally biased region" description="Basic and acidic residues" evidence="1">
    <location>
        <begin position="27"/>
        <end position="37"/>
    </location>
</feature>
<feature type="compositionally biased region" description="Low complexity" evidence="1">
    <location>
        <begin position="150"/>
        <end position="159"/>
    </location>
</feature>
<feature type="compositionally biased region" description="Low complexity" evidence="1">
    <location>
        <begin position="130"/>
        <end position="139"/>
    </location>
</feature>
<name>A0AAW0P333_9GOBI</name>
<accession>A0AAW0P333</accession>
<dbReference type="Pfam" id="PF12316">
    <property type="entry name" value="Dsh_C"/>
    <property type="match status" value="1"/>
</dbReference>
<comment type="caution">
    <text evidence="3">The sequence shown here is derived from an EMBL/GenBank/DDBJ whole genome shotgun (WGS) entry which is preliminary data.</text>
</comment>
<dbReference type="EMBL" id="JBBPFD010000008">
    <property type="protein sequence ID" value="KAK7915815.1"/>
    <property type="molecule type" value="Genomic_DNA"/>
</dbReference>
<gene>
    <name evidence="3" type="ORF">WMY93_011576</name>
</gene>
<dbReference type="AlphaFoldDB" id="A0AAW0P333"/>
<evidence type="ECO:0000313" key="3">
    <source>
        <dbReference type="EMBL" id="KAK7915815.1"/>
    </source>
</evidence>
<feature type="region of interest" description="Disordered" evidence="1">
    <location>
        <begin position="27"/>
        <end position="171"/>
    </location>
</feature>
<organism evidence="3 4">
    <name type="scientific">Mugilogobius chulae</name>
    <name type="common">yellowstripe goby</name>
    <dbReference type="NCBI Taxonomy" id="88201"/>
    <lineage>
        <taxon>Eukaryota</taxon>
        <taxon>Metazoa</taxon>
        <taxon>Chordata</taxon>
        <taxon>Craniata</taxon>
        <taxon>Vertebrata</taxon>
        <taxon>Euteleostomi</taxon>
        <taxon>Actinopterygii</taxon>
        <taxon>Neopterygii</taxon>
        <taxon>Teleostei</taxon>
        <taxon>Neoteleostei</taxon>
        <taxon>Acanthomorphata</taxon>
        <taxon>Gobiaria</taxon>
        <taxon>Gobiiformes</taxon>
        <taxon>Gobioidei</taxon>
        <taxon>Gobiidae</taxon>
        <taxon>Gobionellinae</taxon>
        <taxon>Mugilogobius</taxon>
    </lineage>
</organism>
<evidence type="ECO:0000259" key="2">
    <source>
        <dbReference type="Pfam" id="PF12316"/>
    </source>
</evidence>
<feature type="compositionally biased region" description="Polar residues" evidence="1">
    <location>
        <begin position="71"/>
        <end position="99"/>
    </location>
</feature>
<feature type="compositionally biased region" description="Basic and acidic residues" evidence="1">
    <location>
        <begin position="52"/>
        <end position="70"/>
    </location>
</feature>
<evidence type="ECO:0000313" key="4">
    <source>
        <dbReference type="Proteomes" id="UP001460270"/>
    </source>
</evidence>
<proteinExistence type="predicted"/>
<evidence type="ECO:0000256" key="1">
    <source>
        <dbReference type="SAM" id="MobiDB-lite"/>
    </source>
</evidence>
<sequence>MLGNGRLKDEVDPGHWGIRVINNRQGAFEHHFRERSRSSGSNPSAGKGRRSSPQEKCSESETHRGGRPDRSASQLSQHSHARSNSQSHRSHPSFTQSHAPFTKPGPGSCAHSERSHASSYGPPGLPPPYCLARLAPKPTGGSGTPPGAPPGRELASVPLSSPPAVSPSSTPWEIPVSSLWTSCDRIMRQEDAFQTQSTKQQHLFKSKDWWAVRPSLILTKLV</sequence>
<dbReference type="InterPro" id="IPR024580">
    <property type="entry name" value="Dishevelled_C-dom"/>
</dbReference>
<protein>
    <recommendedName>
        <fullName evidence="2">Dishevelled C-terminal domain-containing protein</fullName>
    </recommendedName>
</protein>
<feature type="domain" description="Dishevelled C-terminal" evidence="2">
    <location>
        <begin position="29"/>
        <end position="158"/>
    </location>
</feature>